<dbReference type="SUPFAM" id="SSF50370">
    <property type="entry name" value="Ricin B-like lectins"/>
    <property type="match status" value="3"/>
</dbReference>
<evidence type="ECO:0000259" key="2">
    <source>
        <dbReference type="Pfam" id="PF18962"/>
    </source>
</evidence>
<dbReference type="InterPro" id="IPR000772">
    <property type="entry name" value="Ricin_B_lectin"/>
</dbReference>
<organism evidence="3 4">
    <name type="scientific">Emticicia aquatilis</name>
    <dbReference type="NCBI Taxonomy" id="1537369"/>
    <lineage>
        <taxon>Bacteria</taxon>
        <taxon>Pseudomonadati</taxon>
        <taxon>Bacteroidota</taxon>
        <taxon>Cytophagia</taxon>
        <taxon>Cytophagales</taxon>
        <taxon>Leadbetterellaceae</taxon>
        <taxon>Emticicia</taxon>
    </lineage>
</organism>
<dbReference type="Gene3D" id="2.80.10.50">
    <property type="match status" value="3"/>
</dbReference>
<dbReference type="AlphaFoldDB" id="A0A917DWS5"/>
<reference evidence="3" key="2">
    <citation type="submission" date="2020-09" db="EMBL/GenBank/DDBJ databases">
        <authorList>
            <person name="Sun Q."/>
            <person name="Zhou Y."/>
        </authorList>
    </citation>
    <scope>NUCLEOTIDE SEQUENCE</scope>
    <source>
        <strain evidence="3">CGMCC 1.15958</strain>
    </source>
</reference>
<name>A0A917DWS5_9BACT</name>
<protein>
    <recommendedName>
        <fullName evidence="5">T9SS C-terminal target domain-containing protein</fullName>
    </recommendedName>
</protein>
<evidence type="ECO:0000313" key="4">
    <source>
        <dbReference type="Proteomes" id="UP000609064"/>
    </source>
</evidence>
<dbReference type="EMBL" id="BMKK01000012">
    <property type="protein sequence ID" value="GGD76186.1"/>
    <property type="molecule type" value="Genomic_DNA"/>
</dbReference>
<gene>
    <name evidence="3" type="ORF">GCM10011514_45220</name>
</gene>
<feature type="domain" description="Secretion system C-terminal sorting" evidence="2">
    <location>
        <begin position="914"/>
        <end position="987"/>
    </location>
</feature>
<feature type="domain" description="Ricin B lectin" evidence="1">
    <location>
        <begin position="42"/>
        <end position="128"/>
    </location>
</feature>
<feature type="domain" description="Ricin B lectin" evidence="1">
    <location>
        <begin position="364"/>
        <end position="450"/>
    </location>
</feature>
<evidence type="ECO:0008006" key="5">
    <source>
        <dbReference type="Google" id="ProtNLM"/>
    </source>
</evidence>
<dbReference type="CDD" id="cd00161">
    <property type="entry name" value="beta-trefoil_Ricin-like"/>
    <property type="match status" value="3"/>
</dbReference>
<keyword evidence="4" id="KW-1185">Reference proteome</keyword>
<evidence type="ECO:0000313" key="3">
    <source>
        <dbReference type="EMBL" id="GGD76186.1"/>
    </source>
</evidence>
<dbReference type="Proteomes" id="UP000609064">
    <property type="component" value="Unassembled WGS sequence"/>
</dbReference>
<dbReference type="InterPro" id="IPR026444">
    <property type="entry name" value="Secre_tail"/>
</dbReference>
<dbReference type="Pfam" id="PF18962">
    <property type="entry name" value="Por_Secre_tail"/>
    <property type="match status" value="1"/>
</dbReference>
<evidence type="ECO:0000259" key="1">
    <source>
        <dbReference type="Pfam" id="PF14200"/>
    </source>
</evidence>
<reference evidence="3" key="1">
    <citation type="journal article" date="2014" name="Int. J. Syst. Evol. Microbiol.">
        <title>Complete genome sequence of Corynebacterium casei LMG S-19264T (=DSM 44701T), isolated from a smear-ripened cheese.</title>
        <authorList>
            <consortium name="US DOE Joint Genome Institute (JGI-PGF)"/>
            <person name="Walter F."/>
            <person name="Albersmeier A."/>
            <person name="Kalinowski J."/>
            <person name="Ruckert C."/>
        </authorList>
    </citation>
    <scope>NUCLEOTIDE SEQUENCE</scope>
    <source>
        <strain evidence="3">CGMCC 1.15958</strain>
    </source>
</reference>
<dbReference type="Pfam" id="PF14200">
    <property type="entry name" value="RicinB_lectin_2"/>
    <property type="match status" value="3"/>
</dbReference>
<proteinExistence type="predicted"/>
<dbReference type="NCBIfam" id="TIGR04183">
    <property type="entry name" value="Por_Secre_tail"/>
    <property type="match status" value="1"/>
</dbReference>
<dbReference type="InterPro" id="IPR035992">
    <property type="entry name" value="Ricin_B-like_lectins"/>
</dbReference>
<accession>A0A917DWS5</accession>
<sequence>MLFSVTFAQTFQAGCYTIKNQNSNLAIQDDDIIRQQGVNNGNNQKWNFEATSGGYFKITSQSSSEVITSSNCNNGNQLKTEPWNGANNQQWRVEARDGGTFALINRDCDKGFLIPDWSTNAGQAVVLYGQGDDAQMRFFLTSCGGTVSCLCSNGQPCPNGDINQCPTTPPTFQAGCYTIKNQNSNLAIQDDDIIRQQGVNNGNNQKWNFEATSGGYFKITSQSSSEVITSSNCNNGNQLKTEPWNGANNQQWRVEARDGGTFALINRECDKGFLIPDWSTNAGQAVVLYGQGDDAQMRFFLTSCGGTVSCLCSNGQPCPNGDINQCPTTPPTFQAGCYTIRNKHSNLAIQDDDFVKQQGVGTGNNQKWNFEATSGGYFKITSQSSSEVITTSNCNNGNLLKTELWNGANNQQWRVEARDGGTYAIINRECDKGFIIPEWSTTPGQNVKLYGQGDNDEMRFILTSCGGTGCTSPIPSISSNLPCLNSGQSATLTATGCNGTISWSNGSNGTTITVGTGTYSANCTQSGCTQSNNSTILIINCTPTQFSSDNERYYLSNGIIKVGFDRRMGGAISYLAKLSDGRNIINNNDAGRQAGFETRISPDEIAKNTWKPIPAGKVASDIFYLTDLHDAGGATRQSNGLPQGSFEQDFTPNTYLSDMDNMGGEPIDISFNNNTGELYIKAKLWEWGFVEKYQNSPTKYRKIDTGCYNETWIKLNGQAVEINLKQTRNIPYYVVTADPIYNGLQLSVFANTNVPFDKLYTYNGSMPWTSQGLTSTHVSGNYDIPTENWMALIDETTQYGIGIYSELFKELNRSNPYTDFAFYSRRTSGGCHGNTPEACSDGGDCSFTTYNYPCGASCTNNSTTIQNFSFIAGTVSEIRKYAKDRGCPTCTSSTRIGIETKLDQETINPIITIAPNPVSEYLIFDIKNLSKDTNKEIIITDSHGNQMNHMFNKTEDHFEINVNSYKPGSYILTIVSQDYIITNHFVVN</sequence>
<dbReference type="PROSITE" id="PS50231">
    <property type="entry name" value="RICIN_B_LECTIN"/>
    <property type="match status" value="2"/>
</dbReference>
<comment type="caution">
    <text evidence="3">The sequence shown here is derived from an EMBL/GenBank/DDBJ whole genome shotgun (WGS) entry which is preliminary data.</text>
</comment>
<feature type="domain" description="Ricin B lectin" evidence="1">
    <location>
        <begin position="203"/>
        <end position="289"/>
    </location>
</feature>